<organism evidence="1 2">
    <name type="scientific">Oryza meyeriana var. granulata</name>
    <dbReference type="NCBI Taxonomy" id="110450"/>
    <lineage>
        <taxon>Eukaryota</taxon>
        <taxon>Viridiplantae</taxon>
        <taxon>Streptophyta</taxon>
        <taxon>Embryophyta</taxon>
        <taxon>Tracheophyta</taxon>
        <taxon>Spermatophyta</taxon>
        <taxon>Magnoliopsida</taxon>
        <taxon>Liliopsida</taxon>
        <taxon>Poales</taxon>
        <taxon>Poaceae</taxon>
        <taxon>BOP clade</taxon>
        <taxon>Oryzoideae</taxon>
        <taxon>Oryzeae</taxon>
        <taxon>Oryzinae</taxon>
        <taxon>Oryza</taxon>
        <taxon>Oryza meyeriana</taxon>
    </lineage>
</organism>
<dbReference type="OrthoDB" id="688401at2759"/>
<dbReference type="AlphaFoldDB" id="A0A6G1C6C0"/>
<name>A0A6G1C6C0_9ORYZ</name>
<protein>
    <submittedName>
        <fullName evidence="1">Uncharacterized protein</fullName>
    </submittedName>
</protein>
<feature type="non-terminal residue" evidence="1">
    <location>
        <position position="67"/>
    </location>
</feature>
<keyword evidence="2" id="KW-1185">Reference proteome</keyword>
<evidence type="ECO:0000313" key="1">
    <source>
        <dbReference type="EMBL" id="KAF0895702.1"/>
    </source>
</evidence>
<reference evidence="1 2" key="1">
    <citation type="submission" date="2019-11" db="EMBL/GenBank/DDBJ databases">
        <title>Whole genome sequence of Oryza granulata.</title>
        <authorList>
            <person name="Li W."/>
        </authorList>
    </citation>
    <scope>NUCLEOTIDE SEQUENCE [LARGE SCALE GENOMIC DNA]</scope>
    <source>
        <strain evidence="2">cv. Menghai</strain>
        <tissue evidence="1">Leaf</tissue>
    </source>
</reference>
<sequence length="67" mass="8217">LKYEVDQSIFYFVMATAAKKWRDFKVLKKNLFDPPLSDEELIARREERVNDDDWECLINYWRSKKSK</sequence>
<evidence type="ECO:0000313" key="2">
    <source>
        <dbReference type="Proteomes" id="UP000479710"/>
    </source>
</evidence>
<dbReference type="EMBL" id="SPHZ02000010">
    <property type="protein sequence ID" value="KAF0895702.1"/>
    <property type="molecule type" value="Genomic_DNA"/>
</dbReference>
<proteinExistence type="predicted"/>
<feature type="non-terminal residue" evidence="1">
    <location>
        <position position="1"/>
    </location>
</feature>
<dbReference type="Proteomes" id="UP000479710">
    <property type="component" value="Unassembled WGS sequence"/>
</dbReference>
<comment type="caution">
    <text evidence="1">The sequence shown here is derived from an EMBL/GenBank/DDBJ whole genome shotgun (WGS) entry which is preliminary data.</text>
</comment>
<accession>A0A6G1C6C0</accession>
<gene>
    <name evidence="1" type="ORF">E2562_014321</name>
</gene>